<dbReference type="Gene3D" id="1.25.40.10">
    <property type="entry name" value="Tetratricopeptide repeat domain"/>
    <property type="match status" value="1"/>
</dbReference>
<feature type="region of interest" description="Disordered" evidence="1">
    <location>
        <begin position="568"/>
        <end position="591"/>
    </location>
</feature>
<dbReference type="GO" id="GO:0005697">
    <property type="term" value="C:telomerase holoenzyme complex"/>
    <property type="evidence" value="ECO:0007669"/>
    <property type="project" value="TreeGrafter"/>
</dbReference>
<evidence type="ECO:0000313" key="4">
    <source>
        <dbReference type="Proteomes" id="UP000054107"/>
    </source>
</evidence>
<dbReference type="GO" id="GO:0042162">
    <property type="term" value="F:telomeric DNA binding"/>
    <property type="evidence" value="ECO:0007669"/>
    <property type="project" value="TreeGrafter"/>
</dbReference>
<gene>
    <name evidence="3" type="primary">PARPA_04486.1 scaffold 14269</name>
</gene>
<reference evidence="3 4" key="1">
    <citation type="submission" date="2014-09" db="EMBL/GenBank/DDBJ databases">
        <authorList>
            <person name="Ellenberger Sabrina"/>
        </authorList>
    </citation>
    <scope>NUCLEOTIDE SEQUENCE [LARGE SCALE GENOMIC DNA]</scope>
    <source>
        <strain evidence="3 4">CBS 412.66</strain>
    </source>
</reference>
<dbReference type="PANTHER" id="PTHR15696">
    <property type="entry name" value="SMG-7 SUPPRESSOR WITH MORPHOLOGICAL EFFECT ON GENITALIA PROTEIN 7"/>
    <property type="match status" value="1"/>
</dbReference>
<dbReference type="CDD" id="cd09880">
    <property type="entry name" value="PIN_Smg5-6-like"/>
    <property type="match status" value="1"/>
</dbReference>
<dbReference type="InterPro" id="IPR002716">
    <property type="entry name" value="PIN_dom"/>
</dbReference>
<dbReference type="STRING" id="35722.A0A0B7MXF4"/>
<dbReference type="InterPro" id="IPR018834">
    <property type="entry name" value="DNA/RNA-bd_Est1-type"/>
</dbReference>
<dbReference type="InterPro" id="IPR011990">
    <property type="entry name" value="TPR-like_helical_dom_sf"/>
</dbReference>
<feature type="compositionally biased region" description="Basic residues" evidence="1">
    <location>
        <begin position="574"/>
        <end position="585"/>
    </location>
</feature>
<dbReference type="SUPFAM" id="SSF88723">
    <property type="entry name" value="PIN domain-like"/>
    <property type="match status" value="1"/>
</dbReference>
<dbReference type="SMART" id="SM00670">
    <property type="entry name" value="PINc"/>
    <property type="match status" value="1"/>
</dbReference>
<proteinExistence type="predicted"/>
<dbReference type="PANTHER" id="PTHR15696:SF0">
    <property type="entry name" value="TELOMERASE-BINDING PROTEIN EST1A"/>
    <property type="match status" value="1"/>
</dbReference>
<accession>A0A0B7MXF4</accession>
<feature type="compositionally biased region" description="Polar residues" evidence="1">
    <location>
        <begin position="28"/>
        <end position="38"/>
    </location>
</feature>
<feature type="domain" description="PIN" evidence="2">
    <location>
        <begin position="1136"/>
        <end position="1276"/>
    </location>
</feature>
<dbReference type="GO" id="GO:0004540">
    <property type="term" value="F:RNA nuclease activity"/>
    <property type="evidence" value="ECO:0007669"/>
    <property type="project" value="UniProtKB-ARBA"/>
</dbReference>
<feature type="compositionally biased region" description="Polar residues" evidence="1">
    <location>
        <begin position="144"/>
        <end position="162"/>
    </location>
</feature>
<feature type="compositionally biased region" description="Basic and acidic residues" evidence="1">
    <location>
        <begin position="10"/>
        <end position="20"/>
    </location>
</feature>
<dbReference type="InterPro" id="IPR029060">
    <property type="entry name" value="PIN-like_dom_sf"/>
</dbReference>
<dbReference type="GO" id="GO:0000184">
    <property type="term" value="P:nuclear-transcribed mRNA catabolic process, nonsense-mediated decay"/>
    <property type="evidence" value="ECO:0007669"/>
    <property type="project" value="TreeGrafter"/>
</dbReference>
<evidence type="ECO:0000313" key="3">
    <source>
        <dbReference type="EMBL" id="CEP10721.1"/>
    </source>
</evidence>
<dbReference type="Pfam" id="PF10373">
    <property type="entry name" value="EST1_DNA_bind"/>
    <property type="match status" value="1"/>
</dbReference>
<evidence type="ECO:0000256" key="1">
    <source>
        <dbReference type="SAM" id="MobiDB-lite"/>
    </source>
</evidence>
<evidence type="ECO:0000259" key="2">
    <source>
        <dbReference type="SMART" id="SM00670"/>
    </source>
</evidence>
<dbReference type="SUPFAM" id="SSF48452">
    <property type="entry name" value="TPR-like"/>
    <property type="match status" value="1"/>
</dbReference>
<protein>
    <recommendedName>
        <fullName evidence="2">PIN domain-containing protein</fullName>
    </recommendedName>
</protein>
<dbReference type="Pfam" id="PF13638">
    <property type="entry name" value="PIN_4"/>
    <property type="match status" value="1"/>
</dbReference>
<feature type="compositionally biased region" description="Polar residues" evidence="1">
    <location>
        <begin position="120"/>
        <end position="131"/>
    </location>
</feature>
<dbReference type="GO" id="GO:0070034">
    <property type="term" value="F:telomerase RNA binding"/>
    <property type="evidence" value="ECO:0007669"/>
    <property type="project" value="TreeGrafter"/>
</dbReference>
<name>A0A0B7MXF4_9FUNG</name>
<dbReference type="InterPro" id="IPR045153">
    <property type="entry name" value="Est1/Ebs1-like"/>
</dbReference>
<dbReference type="Gene3D" id="3.40.50.1010">
    <property type="entry name" value="5'-nuclease"/>
    <property type="match status" value="1"/>
</dbReference>
<feature type="region of interest" description="Disordered" evidence="1">
    <location>
        <begin position="1"/>
        <end position="172"/>
    </location>
</feature>
<keyword evidence="4" id="KW-1185">Reference proteome</keyword>
<dbReference type="EMBL" id="LN725192">
    <property type="protein sequence ID" value="CEP10721.1"/>
    <property type="molecule type" value="Genomic_DNA"/>
</dbReference>
<dbReference type="OrthoDB" id="2017974at2759"/>
<organism evidence="3 4">
    <name type="scientific">Parasitella parasitica</name>
    <dbReference type="NCBI Taxonomy" id="35722"/>
    <lineage>
        <taxon>Eukaryota</taxon>
        <taxon>Fungi</taxon>
        <taxon>Fungi incertae sedis</taxon>
        <taxon>Mucoromycota</taxon>
        <taxon>Mucoromycotina</taxon>
        <taxon>Mucoromycetes</taxon>
        <taxon>Mucorales</taxon>
        <taxon>Mucorineae</taxon>
        <taxon>Mucoraceae</taxon>
        <taxon>Parasitella</taxon>
    </lineage>
</organism>
<sequence>MSRRKASNPRRKDSDFDRNGKLLISKESAVNSNRSSRQLFDPRSDNPLAFNKQQPKSEDGYDATARKPQPRQHLAPSLATNSPQREKPDNGLPWPSQRPPPAPGRRLWSADAPEAPKLSTPINNDKPTTRTLLPAISKPVANKKLQSGSNERKVASNQTKQPKATAPVSEDDAATDIKRNKLKALISSLKSIEAKLEQVAVSSRSLPCFNDSSGSSQQTILHHRRDMPTGDIKVISGEHIVIVEQDILDAEAFWKEKIDLHLSLGEKYLEILTFDLEYAEKKGLESLCWKRAVYSLVDQFRKALRKSASDIAALSAASPATANSGETTKVQSELAAMLFEDQESSDGSLTEIPVVHEGGGMTFIKVENPKPQETYLHERKLHLKQARMTLNLFLYYLEMADDFCLKLALFLKSVDDDSNVSMDAYLNLWRRTRKYKWYTCIPLRGDIARYRWAYTLEKEDLSELLTEDMKEKEDQEPTSKWTKEDALKEAWKFYALGTWLMPAKGNLYFNLSLLLQQPPHLHTQGHDFHKLYFSTRSLMVRRNGFLNARESLLALFESNRRWVQKNIESARTHNSSKQRQRRPKSTKMDTGLDKDSVIPSVFVRLHGMLFTKIGLDEFPRIKRVFFESLFEINHAQQKQDGYDQPIVVDNKTKPALHDPKKLSESHLFWLETAIVCLSSLYTYDFANSKFTKLLSSNCAKRFNLDNSNEQQYQQLSEEIGDSVLFSHEVDLTCQIAVELLRRYLDPLLPSPSVPQLPRLPNVNFNYIENEDFLFGPVLDHEKNRIHKAAADKDEKIDVNDTYAWLVYIEILLHWMVLNGVCIRSQDQMSLWEAIVGDIGYDFIFPQGKRLTAANGNRNSKISPAFWPLLLQFLNKLLSELPTEDKYDMVNKHLLEDDGEDKKNMQEKYDSNSGNKATNIKSSDLEYEFTKKILAILGKEPDLPEESLLRGLGWVDEIHGRFLKLEPDAKPTRAISSDKKTIYRRKMKILDYGFTLVRHLDNILCYDPVEEMFAISKSVEERAVAVANEVIINTEKPENCADEACNDIQDNDSLIGTTTTITEMDDDILLSSEANFDEHNEGDDFMTQLKKRREQLQSIVVSCEAEERFGFRRIPARVKEREARLDYLRNCIVPGKTILVLDTNCFIGHLDLVKKLVNGQKWSIIIPLVVITELDGLRTNTHRLGLMAQQGIELLETSLAAKPKQSNSLRIQTSHNNFMNDISIRSEQFVFGESDKNLDDLILSCCLWWTSQQLPQENNNKKILPVCLVTGDRNLSVKARAREVEVVPVTAINQLTPK</sequence>
<dbReference type="Proteomes" id="UP000054107">
    <property type="component" value="Unassembled WGS sequence"/>
</dbReference>